<dbReference type="Proteomes" id="UP001500767">
    <property type="component" value="Unassembled WGS sequence"/>
</dbReference>
<name>A0ABP6XLY1_9ACTN</name>
<organism evidence="3 4">
    <name type="scientific">Microlunatus spumicola</name>
    <dbReference type="NCBI Taxonomy" id="81499"/>
    <lineage>
        <taxon>Bacteria</taxon>
        <taxon>Bacillati</taxon>
        <taxon>Actinomycetota</taxon>
        <taxon>Actinomycetes</taxon>
        <taxon>Propionibacteriales</taxon>
        <taxon>Propionibacteriaceae</taxon>
        <taxon>Microlunatus</taxon>
    </lineage>
</organism>
<protein>
    <submittedName>
        <fullName evidence="3">HNH endonuclease signature motif containing protein</fullName>
    </submittedName>
</protein>
<dbReference type="CDD" id="cd00085">
    <property type="entry name" value="HNHc"/>
    <property type="match status" value="1"/>
</dbReference>
<accession>A0ABP6XLY1</accession>
<dbReference type="InterPro" id="IPR003870">
    <property type="entry name" value="DUF222"/>
</dbReference>
<evidence type="ECO:0000256" key="1">
    <source>
        <dbReference type="SAM" id="MobiDB-lite"/>
    </source>
</evidence>
<keyword evidence="3" id="KW-0540">Nuclease</keyword>
<dbReference type="InterPro" id="IPR003615">
    <property type="entry name" value="HNH_nuc"/>
</dbReference>
<keyword evidence="3" id="KW-0255">Endonuclease</keyword>
<dbReference type="Pfam" id="PF02720">
    <property type="entry name" value="DUF222"/>
    <property type="match status" value="1"/>
</dbReference>
<keyword evidence="4" id="KW-1185">Reference proteome</keyword>
<dbReference type="RefSeq" id="WP_204913165.1">
    <property type="nucleotide sequence ID" value="NZ_BAAAYR010000004.1"/>
</dbReference>
<dbReference type="SMART" id="SM00507">
    <property type="entry name" value="HNHc"/>
    <property type="match status" value="1"/>
</dbReference>
<evidence type="ECO:0000313" key="4">
    <source>
        <dbReference type="Proteomes" id="UP001500767"/>
    </source>
</evidence>
<evidence type="ECO:0000313" key="3">
    <source>
        <dbReference type="EMBL" id="GAA3569229.1"/>
    </source>
</evidence>
<proteinExistence type="predicted"/>
<comment type="caution">
    <text evidence="3">The sequence shown here is derived from an EMBL/GenBank/DDBJ whole genome shotgun (WGS) entry which is preliminary data.</text>
</comment>
<keyword evidence="3" id="KW-0378">Hydrolase</keyword>
<dbReference type="EMBL" id="BAAAYR010000004">
    <property type="protein sequence ID" value="GAA3569229.1"/>
    <property type="molecule type" value="Genomic_DNA"/>
</dbReference>
<reference evidence="4" key="1">
    <citation type="journal article" date="2019" name="Int. J. Syst. Evol. Microbiol.">
        <title>The Global Catalogue of Microorganisms (GCM) 10K type strain sequencing project: providing services to taxonomists for standard genome sequencing and annotation.</title>
        <authorList>
            <consortium name="The Broad Institute Genomics Platform"/>
            <consortium name="The Broad Institute Genome Sequencing Center for Infectious Disease"/>
            <person name="Wu L."/>
            <person name="Ma J."/>
        </authorList>
    </citation>
    <scope>NUCLEOTIDE SEQUENCE [LARGE SCALE GENOMIC DNA]</scope>
    <source>
        <strain evidence="4">JCM 16540</strain>
    </source>
</reference>
<gene>
    <name evidence="3" type="ORF">GCM10022197_26900</name>
</gene>
<feature type="region of interest" description="Disordered" evidence="1">
    <location>
        <begin position="409"/>
        <end position="432"/>
    </location>
</feature>
<sequence length="432" mass="46563">MVLRVVDEVEELPHPVSRRLQVLLGELSAMTTDALGGVDDESSEADLVDQIAVLERLRAAVAAVQAATVVRFARTRVERQLTEDVHPRDIGRGIAEEIGLACRLSPTAAARRLGSARAWWFDLPQTYASLAAGSVSEQTAEAVVTETRHLDEATRRAVDARLHASDLGGKGMRDAAALARRYAYEADREAYVARGRHERKHRRVNLRPAPDAMSVLSGYLPVEQGVACLAALRRHTDGLVATGDERTRGQIMADTLVERLTGQATATDVAVEVQIVVPAELVSDPGSSRTATITGAGPLPGPLAHAVVDASSGVKRWRIVRATLAGHVVGLEARRRRFTGPLGDLITVRDQTCREPFCGAPVRHLDHVHRYADGGDTTLANGRGLCARHNLVREQPGWTATVIHDGLGEQPHTVRTTTPTGHAYTARAPDPP</sequence>
<feature type="domain" description="HNH nuclease" evidence="2">
    <location>
        <begin position="341"/>
        <end position="391"/>
    </location>
</feature>
<dbReference type="GO" id="GO:0004519">
    <property type="term" value="F:endonuclease activity"/>
    <property type="evidence" value="ECO:0007669"/>
    <property type="project" value="UniProtKB-KW"/>
</dbReference>
<evidence type="ECO:0000259" key="2">
    <source>
        <dbReference type="SMART" id="SM00507"/>
    </source>
</evidence>